<dbReference type="RefSeq" id="WP_169411421.1">
    <property type="nucleotide sequence ID" value="NZ_JAAXKZ010000017.1"/>
</dbReference>
<sequence>MYPLLSEDWIRQYAEVWKDNTKAIEGTKGLDMIVEMSVSDRDRAPVHIHVNNDGIIDYAGPKLDGKDPKFNLAAPAETWRKVATKEMGVRRAVTGPIKFKGSLATALRHFKGLEAALHQFADVPTDWDA</sequence>
<evidence type="ECO:0008006" key="3">
    <source>
        <dbReference type="Google" id="ProtNLM"/>
    </source>
</evidence>
<proteinExistence type="predicted"/>
<dbReference type="SUPFAM" id="SSF55718">
    <property type="entry name" value="SCP-like"/>
    <property type="match status" value="1"/>
</dbReference>
<evidence type="ECO:0000313" key="1">
    <source>
        <dbReference type="EMBL" id="NMH91403.1"/>
    </source>
</evidence>
<accession>A0A848DFT6</accession>
<dbReference type="EMBL" id="JAAXKZ010000017">
    <property type="protein sequence ID" value="NMH91403.1"/>
    <property type="molecule type" value="Genomic_DNA"/>
</dbReference>
<evidence type="ECO:0000313" key="2">
    <source>
        <dbReference type="Proteomes" id="UP000586918"/>
    </source>
</evidence>
<organism evidence="1 2">
    <name type="scientific">Pseudonocardia bannensis</name>
    <dbReference type="NCBI Taxonomy" id="630973"/>
    <lineage>
        <taxon>Bacteria</taxon>
        <taxon>Bacillati</taxon>
        <taxon>Actinomycetota</taxon>
        <taxon>Actinomycetes</taxon>
        <taxon>Pseudonocardiales</taxon>
        <taxon>Pseudonocardiaceae</taxon>
        <taxon>Pseudonocardia</taxon>
    </lineage>
</organism>
<comment type="caution">
    <text evidence="1">The sequence shown here is derived from an EMBL/GenBank/DDBJ whole genome shotgun (WGS) entry which is preliminary data.</text>
</comment>
<reference evidence="1 2" key="1">
    <citation type="submission" date="2020-04" db="EMBL/GenBank/DDBJ databases">
        <authorList>
            <person name="Klaysubun C."/>
            <person name="Duangmal K."/>
            <person name="Lipun K."/>
        </authorList>
    </citation>
    <scope>NUCLEOTIDE SEQUENCE [LARGE SCALE GENOMIC DNA]</scope>
    <source>
        <strain evidence="1 2">DSM 45300</strain>
    </source>
</reference>
<protein>
    <recommendedName>
        <fullName evidence="3">SCP2 domain-containing protein</fullName>
    </recommendedName>
</protein>
<name>A0A848DFT6_9PSEU</name>
<dbReference type="Proteomes" id="UP000586918">
    <property type="component" value="Unassembled WGS sequence"/>
</dbReference>
<gene>
    <name evidence="1" type="ORF">HF519_07330</name>
</gene>
<dbReference type="InterPro" id="IPR036527">
    <property type="entry name" value="SCP2_sterol-bd_dom_sf"/>
</dbReference>
<dbReference type="AlphaFoldDB" id="A0A848DFT6"/>
<keyword evidence="2" id="KW-1185">Reference proteome</keyword>
<dbReference type="Gene3D" id="3.30.1050.10">
    <property type="entry name" value="SCP2 sterol-binding domain"/>
    <property type="match status" value="1"/>
</dbReference>